<evidence type="ECO:0000313" key="1">
    <source>
        <dbReference type="EMBL" id="GAA4402716.1"/>
    </source>
</evidence>
<dbReference type="InterPro" id="IPR052022">
    <property type="entry name" value="26kDa_periplasmic_antigen"/>
</dbReference>
<keyword evidence="2" id="KW-1185">Reference proteome</keyword>
<dbReference type="InterPro" id="IPR007497">
    <property type="entry name" value="SIMPL/DUF541"/>
</dbReference>
<dbReference type="PANTHER" id="PTHR34387:SF1">
    <property type="entry name" value="PERIPLASMIC IMMUNOGENIC PROTEIN"/>
    <property type="match status" value="1"/>
</dbReference>
<reference evidence="2" key="1">
    <citation type="journal article" date="2019" name="Int. J. Syst. Evol. Microbiol.">
        <title>The Global Catalogue of Microorganisms (GCM) 10K type strain sequencing project: providing services to taxonomists for standard genome sequencing and annotation.</title>
        <authorList>
            <consortium name="The Broad Institute Genomics Platform"/>
            <consortium name="The Broad Institute Genome Sequencing Center for Infectious Disease"/>
            <person name="Wu L."/>
            <person name="Ma J."/>
        </authorList>
    </citation>
    <scope>NUCLEOTIDE SEQUENCE [LARGE SCALE GENOMIC DNA]</scope>
    <source>
        <strain evidence="2">JCM 17925</strain>
    </source>
</reference>
<dbReference type="Proteomes" id="UP001500936">
    <property type="component" value="Unassembled WGS sequence"/>
</dbReference>
<dbReference type="PANTHER" id="PTHR34387">
    <property type="entry name" value="SLR1258 PROTEIN"/>
    <property type="match status" value="1"/>
</dbReference>
<dbReference type="Gene3D" id="3.30.110.170">
    <property type="entry name" value="Protein of unknown function (DUF541), domain 1"/>
    <property type="match status" value="1"/>
</dbReference>
<name>A0ABP8K9E2_9BACT</name>
<dbReference type="EMBL" id="BAABHB010000003">
    <property type="protein sequence ID" value="GAA4402716.1"/>
    <property type="molecule type" value="Genomic_DNA"/>
</dbReference>
<gene>
    <name evidence="1" type="ORF">GCM10023187_18080</name>
</gene>
<dbReference type="Pfam" id="PF04402">
    <property type="entry name" value="SIMPL"/>
    <property type="match status" value="1"/>
</dbReference>
<accession>A0ABP8K9E2</accession>
<comment type="caution">
    <text evidence="1">The sequence shown here is derived from an EMBL/GenBank/DDBJ whole genome shotgun (WGS) entry which is preliminary data.</text>
</comment>
<evidence type="ECO:0008006" key="3">
    <source>
        <dbReference type="Google" id="ProtNLM"/>
    </source>
</evidence>
<sequence length="232" mass="25850">MVLQVSAQPGAVTADLPINRIVVLGDARFELPADQVQVSVMLRYTDPTDARKAYNAHKAAEQKLIQVLRDFRIDEKDITYTLLNVRKNVDYYPQPGQRREEVVTEQQIIFKLNDLKRYADLQLALIGAGFNQFSAAFGSSKAEESKVKALEKAIEVAREKATIMARSAGRTLGGVLSVRDTEETDPVLQRRYVDTSVRVGYGSEKASVDAGLLDIPQKIIIPAQVKVTFELR</sequence>
<organism evidence="1 2">
    <name type="scientific">Nibrella viscosa</name>
    <dbReference type="NCBI Taxonomy" id="1084524"/>
    <lineage>
        <taxon>Bacteria</taxon>
        <taxon>Pseudomonadati</taxon>
        <taxon>Bacteroidota</taxon>
        <taxon>Cytophagia</taxon>
        <taxon>Cytophagales</taxon>
        <taxon>Spirosomataceae</taxon>
        <taxon>Nibrella</taxon>
    </lineage>
</organism>
<dbReference type="Gene3D" id="3.30.70.2970">
    <property type="entry name" value="Protein of unknown function (DUF541), domain 2"/>
    <property type="match status" value="1"/>
</dbReference>
<proteinExistence type="predicted"/>
<evidence type="ECO:0000313" key="2">
    <source>
        <dbReference type="Proteomes" id="UP001500936"/>
    </source>
</evidence>
<protein>
    <recommendedName>
        <fullName evidence="3">DUF541 domain-containing protein</fullName>
    </recommendedName>
</protein>